<dbReference type="InterPro" id="IPR018389">
    <property type="entry name" value="DctP_fam"/>
</dbReference>
<evidence type="ECO:0000256" key="3">
    <source>
        <dbReference type="ARBA" id="ARBA00022448"/>
    </source>
</evidence>
<comment type="similarity">
    <text evidence="2">Belongs to the bacterial solute-binding protein 7 family.</text>
</comment>
<gene>
    <name evidence="6" type="ORF">E2C06_30055</name>
</gene>
<dbReference type="PROSITE" id="PS51318">
    <property type="entry name" value="TAT"/>
    <property type="match status" value="1"/>
</dbReference>
<dbReference type="Gene3D" id="3.40.190.170">
    <property type="entry name" value="Bacterial extracellular solute-binding protein, family 7"/>
    <property type="match status" value="1"/>
</dbReference>
<organism evidence="6 7">
    <name type="scientific">Dankookia rubra</name>
    <dbReference type="NCBI Taxonomy" id="1442381"/>
    <lineage>
        <taxon>Bacteria</taxon>
        <taxon>Pseudomonadati</taxon>
        <taxon>Pseudomonadota</taxon>
        <taxon>Alphaproteobacteria</taxon>
        <taxon>Acetobacterales</taxon>
        <taxon>Roseomonadaceae</taxon>
        <taxon>Dankookia</taxon>
    </lineage>
</organism>
<evidence type="ECO:0000256" key="4">
    <source>
        <dbReference type="ARBA" id="ARBA00022729"/>
    </source>
</evidence>
<comment type="caution">
    <text evidence="6">The sequence shown here is derived from an EMBL/GenBank/DDBJ whole genome shotgun (WGS) entry which is preliminary data.</text>
</comment>
<dbReference type="Proteomes" id="UP000295096">
    <property type="component" value="Unassembled WGS sequence"/>
</dbReference>
<sequence length="334" mass="36517">MANLDRRTLLAASLAAPALLSHPAHAAEFSYKYANNLPATHPLNLRATEAVAKIKEETGGRVEIQIFPNNQLGSDTDVLSQVRSGAVEFFTLSGLILSTLVPPASINGVGFAFPDYDAVWKAMDGGLGAYVRTQIGKSGLMVMDRIWDNGFRQITSSSRPIASPADLQNFKIRVPVSPLWTSLFQAFGSAPTSINFSEVYSALQTKVVDGQENPLAIISTAKLYEVQRYCSLTNHMWDGFWMLANRRAWAALPKDAQEIVAKNWNAAAMLERADVAKLNAGLRDDLAKQGMTFNAPETAPFRDALKKAGFYAQWKQRYGAEAWGILEQSTGALT</sequence>
<dbReference type="GO" id="GO:0030288">
    <property type="term" value="C:outer membrane-bounded periplasmic space"/>
    <property type="evidence" value="ECO:0007669"/>
    <property type="project" value="InterPro"/>
</dbReference>
<protein>
    <submittedName>
        <fullName evidence="6">TRAP transporter substrate-binding protein</fullName>
    </submittedName>
</protein>
<feature type="signal peptide" evidence="5">
    <location>
        <begin position="1"/>
        <end position="26"/>
    </location>
</feature>
<dbReference type="AlphaFoldDB" id="A0A4R5Q7P5"/>
<dbReference type="PANTHER" id="PTHR33376:SF4">
    <property type="entry name" value="SIALIC ACID-BINDING PERIPLASMIC PROTEIN SIAP"/>
    <property type="match status" value="1"/>
</dbReference>
<dbReference type="PIRSF" id="PIRSF006470">
    <property type="entry name" value="DctB"/>
    <property type="match status" value="1"/>
</dbReference>
<dbReference type="NCBIfam" id="NF037995">
    <property type="entry name" value="TRAP_S1"/>
    <property type="match status" value="1"/>
</dbReference>
<evidence type="ECO:0000256" key="1">
    <source>
        <dbReference type="ARBA" id="ARBA00004196"/>
    </source>
</evidence>
<dbReference type="EMBL" id="SMSJ01000089">
    <property type="protein sequence ID" value="TDH58934.1"/>
    <property type="molecule type" value="Genomic_DNA"/>
</dbReference>
<dbReference type="GO" id="GO:0055085">
    <property type="term" value="P:transmembrane transport"/>
    <property type="evidence" value="ECO:0007669"/>
    <property type="project" value="InterPro"/>
</dbReference>
<evidence type="ECO:0000313" key="7">
    <source>
        <dbReference type="Proteomes" id="UP000295096"/>
    </source>
</evidence>
<proteinExistence type="inferred from homology"/>
<dbReference type="InterPro" id="IPR004682">
    <property type="entry name" value="TRAP_DctP"/>
</dbReference>
<reference evidence="6 7" key="1">
    <citation type="journal article" date="2016" name="J. Microbiol.">
        <title>Dankookia rubra gen. nov., sp. nov., an alphaproteobacterium isolated from sediment of a shallow stream.</title>
        <authorList>
            <person name="Kim W.H."/>
            <person name="Kim D.H."/>
            <person name="Kang K."/>
            <person name="Ahn T.Y."/>
        </authorList>
    </citation>
    <scope>NUCLEOTIDE SEQUENCE [LARGE SCALE GENOMIC DNA]</scope>
    <source>
        <strain evidence="6 7">JCM30602</strain>
    </source>
</reference>
<dbReference type="InterPro" id="IPR038404">
    <property type="entry name" value="TRAP_DctP_sf"/>
</dbReference>
<keyword evidence="7" id="KW-1185">Reference proteome</keyword>
<dbReference type="RefSeq" id="WP_133292261.1">
    <property type="nucleotide sequence ID" value="NZ_SMSJ01000089.1"/>
</dbReference>
<dbReference type="InterPro" id="IPR006311">
    <property type="entry name" value="TAT_signal"/>
</dbReference>
<dbReference type="NCBIfam" id="TIGR00787">
    <property type="entry name" value="dctP"/>
    <property type="match status" value="1"/>
</dbReference>
<evidence type="ECO:0000256" key="5">
    <source>
        <dbReference type="SAM" id="SignalP"/>
    </source>
</evidence>
<keyword evidence="4 5" id="KW-0732">Signal</keyword>
<accession>A0A4R5Q7P5</accession>
<feature type="chain" id="PRO_5020345345" evidence="5">
    <location>
        <begin position="27"/>
        <end position="334"/>
    </location>
</feature>
<evidence type="ECO:0000313" key="6">
    <source>
        <dbReference type="EMBL" id="TDH58934.1"/>
    </source>
</evidence>
<comment type="subcellular location">
    <subcellularLocation>
        <location evidence="1">Cell envelope</location>
    </subcellularLocation>
</comment>
<dbReference type="OrthoDB" id="8204956at2"/>
<dbReference type="Pfam" id="PF03480">
    <property type="entry name" value="DctP"/>
    <property type="match status" value="1"/>
</dbReference>
<keyword evidence="3" id="KW-0813">Transport</keyword>
<name>A0A4R5Q7P5_9PROT</name>
<dbReference type="PANTHER" id="PTHR33376">
    <property type="match status" value="1"/>
</dbReference>
<dbReference type="CDD" id="cd13603">
    <property type="entry name" value="PBP2_TRAP_Siap_TeaA_like"/>
    <property type="match status" value="1"/>
</dbReference>
<evidence type="ECO:0000256" key="2">
    <source>
        <dbReference type="ARBA" id="ARBA00009023"/>
    </source>
</evidence>